<dbReference type="NCBIfam" id="NF005994">
    <property type="entry name" value="PRK08118.1"/>
    <property type="match status" value="1"/>
</dbReference>
<dbReference type="RefSeq" id="WP_327607330.1">
    <property type="nucleotide sequence ID" value="NZ_JARZFX010000003.1"/>
</dbReference>
<evidence type="ECO:0000313" key="1">
    <source>
        <dbReference type="EMBL" id="MEC5423764.1"/>
    </source>
</evidence>
<comment type="caution">
    <text evidence="1">The sequence shown here is derived from an EMBL/GenBank/DDBJ whole genome shotgun (WGS) entry which is preliminary data.</text>
</comment>
<organism evidence="1 2">
    <name type="scientific">Virgibacillus tibetensis</name>
    <dbReference type="NCBI Taxonomy" id="3042313"/>
    <lineage>
        <taxon>Bacteria</taxon>
        <taxon>Bacillati</taxon>
        <taxon>Bacillota</taxon>
        <taxon>Bacilli</taxon>
        <taxon>Bacillales</taxon>
        <taxon>Bacillaceae</taxon>
        <taxon>Virgibacillus</taxon>
    </lineage>
</organism>
<dbReference type="PANTHER" id="PTHR37816:SF3">
    <property type="entry name" value="MODULATES DNA TOPOLOGY"/>
    <property type="match status" value="1"/>
</dbReference>
<dbReference type="PANTHER" id="PTHR37816">
    <property type="entry name" value="YALI0E33011P"/>
    <property type="match status" value="1"/>
</dbReference>
<dbReference type="InterPro" id="IPR052922">
    <property type="entry name" value="Cytidylate_Kinase-2"/>
</dbReference>
<proteinExistence type="predicted"/>
<dbReference type="Gene3D" id="3.40.50.300">
    <property type="entry name" value="P-loop containing nucleotide triphosphate hydrolases"/>
    <property type="match status" value="1"/>
</dbReference>
<name>A0ABU6KEP2_9BACI</name>
<accession>A0ABU6KEP2</accession>
<dbReference type="SUPFAM" id="SSF52540">
    <property type="entry name" value="P-loop containing nucleoside triphosphate hydrolases"/>
    <property type="match status" value="1"/>
</dbReference>
<gene>
    <name evidence="1" type="ORF">QGM71_09690</name>
</gene>
<keyword evidence="2" id="KW-1185">Reference proteome</keyword>
<sequence>MKKIAIIGSGGAGKSTLAQRLGSILDIPVYHLDAIHWKPGWKAISRAELIEETEKILQHDAWIIDGNYGGTMDIRLQQADTVLFLHYPTIYCLYGITKRRIQYRNQTRPDMGEGCPEKLDWEFINWVRQFNKTKVPAIYDRLSNLDDTTIHIFKSRKKLNLFLNQLEEKVQQLS</sequence>
<reference evidence="1 2" key="1">
    <citation type="journal article" date="2024" name="Int. J. Syst. Evol. Microbiol.">
        <title>Virgibacillus tibetensis sp. nov., isolated from salt lake on the Tibetan Plateau of China.</title>
        <authorList>
            <person name="Phurbu D."/>
            <person name="Liu Z.-X."/>
            <person name="Wang R."/>
            <person name="Zheng Y.-Y."/>
            <person name="Liu H.-C."/>
            <person name="Zhou Y.-G."/>
            <person name="Yu Y.-J."/>
            <person name="Li A.-H."/>
        </authorList>
    </citation>
    <scope>NUCLEOTIDE SEQUENCE [LARGE SCALE GENOMIC DNA]</scope>
    <source>
        <strain evidence="1 2">C22-A2</strain>
    </source>
</reference>
<dbReference type="Proteomes" id="UP001335737">
    <property type="component" value="Unassembled WGS sequence"/>
</dbReference>
<dbReference type="InterPro" id="IPR027417">
    <property type="entry name" value="P-loop_NTPase"/>
</dbReference>
<dbReference type="EMBL" id="JARZFX010000003">
    <property type="protein sequence ID" value="MEC5423764.1"/>
    <property type="molecule type" value="Genomic_DNA"/>
</dbReference>
<evidence type="ECO:0000313" key="2">
    <source>
        <dbReference type="Proteomes" id="UP001335737"/>
    </source>
</evidence>
<protein>
    <submittedName>
        <fullName evidence="1">DNA topology modulation protein</fullName>
    </submittedName>
</protein>